<comment type="caution">
    <text evidence="4">The sequence shown here is derived from an EMBL/GenBank/DDBJ whole genome shotgun (WGS) entry which is preliminary data.</text>
</comment>
<evidence type="ECO:0000313" key="4">
    <source>
        <dbReference type="EMBL" id="CAL5221341.1"/>
    </source>
</evidence>
<feature type="transmembrane region" description="Helical" evidence="2">
    <location>
        <begin position="182"/>
        <end position="202"/>
    </location>
</feature>
<feature type="domain" description="EamA" evidence="3">
    <location>
        <begin position="41"/>
        <end position="171"/>
    </location>
</feature>
<dbReference type="EMBL" id="CAXHTA020000005">
    <property type="protein sequence ID" value="CAL5221341.1"/>
    <property type="molecule type" value="Genomic_DNA"/>
</dbReference>
<accession>A0ABP1FMZ6</accession>
<feature type="transmembrane region" description="Helical" evidence="2">
    <location>
        <begin position="258"/>
        <end position="277"/>
    </location>
</feature>
<evidence type="ECO:0000256" key="1">
    <source>
        <dbReference type="ARBA" id="ARBA00007635"/>
    </source>
</evidence>
<name>A0ABP1FMZ6_9CHLO</name>
<organism evidence="4 5">
    <name type="scientific">Coccomyxa viridis</name>
    <dbReference type="NCBI Taxonomy" id="1274662"/>
    <lineage>
        <taxon>Eukaryota</taxon>
        <taxon>Viridiplantae</taxon>
        <taxon>Chlorophyta</taxon>
        <taxon>core chlorophytes</taxon>
        <taxon>Trebouxiophyceae</taxon>
        <taxon>Trebouxiophyceae incertae sedis</taxon>
        <taxon>Coccomyxaceae</taxon>
        <taxon>Coccomyxa</taxon>
    </lineage>
</organism>
<keyword evidence="2" id="KW-0472">Membrane</keyword>
<keyword evidence="2" id="KW-1133">Transmembrane helix</keyword>
<dbReference type="SUPFAM" id="SSF103481">
    <property type="entry name" value="Multidrug resistance efflux transporter EmrE"/>
    <property type="match status" value="2"/>
</dbReference>
<dbReference type="PANTHER" id="PTHR22911">
    <property type="entry name" value="ACYL-MALONYL CONDENSING ENZYME-RELATED"/>
    <property type="match status" value="1"/>
</dbReference>
<dbReference type="InterPro" id="IPR000620">
    <property type="entry name" value="EamA_dom"/>
</dbReference>
<feature type="transmembrane region" description="Helical" evidence="2">
    <location>
        <begin position="158"/>
        <end position="176"/>
    </location>
</feature>
<feature type="transmembrane region" description="Helical" evidence="2">
    <location>
        <begin position="128"/>
        <end position="149"/>
    </location>
</feature>
<dbReference type="PANTHER" id="PTHR22911:SF76">
    <property type="entry name" value="EAMA DOMAIN-CONTAINING PROTEIN"/>
    <property type="match status" value="1"/>
</dbReference>
<dbReference type="InterPro" id="IPR037185">
    <property type="entry name" value="EmrE-like"/>
</dbReference>
<protein>
    <submittedName>
        <fullName evidence="4">G3517 protein</fullName>
    </submittedName>
</protein>
<feature type="transmembrane region" description="Helical" evidence="2">
    <location>
        <begin position="102"/>
        <end position="122"/>
    </location>
</feature>
<keyword evidence="5" id="KW-1185">Reference proteome</keyword>
<evidence type="ECO:0000259" key="3">
    <source>
        <dbReference type="Pfam" id="PF00892"/>
    </source>
</evidence>
<feature type="transmembrane region" description="Helical" evidence="2">
    <location>
        <begin position="284"/>
        <end position="305"/>
    </location>
</feature>
<keyword evidence="2" id="KW-0812">Transmembrane</keyword>
<dbReference type="Proteomes" id="UP001497392">
    <property type="component" value="Unassembled WGS sequence"/>
</dbReference>
<feature type="transmembrane region" description="Helical" evidence="2">
    <location>
        <begin position="214"/>
        <end position="238"/>
    </location>
</feature>
<gene>
    <name evidence="4" type="primary">g3517</name>
    <name evidence="4" type="ORF">VP750_LOCUS3000</name>
</gene>
<evidence type="ECO:0000256" key="2">
    <source>
        <dbReference type="SAM" id="Phobius"/>
    </source>
</evidence>
<comment type="similarity">
    <text evidence="1">Belongs to the drug/metabolite transporter (DMT) superfamily. Plant drug/metabolite exporter (P-DME) (TC 2.A.7.4) family.</text>
</comment>
<proteinExistence type="inferred from homology"/>
<feature type="transmembrane region" description="Helical" evidence="2">
    <location>
        <begin position="36"/>
        <end position="56"/>
    </location>
</feature>
<dbReference type="Pfam" id="PF00892">
    <property type="entry name" value="EamA"/>
    <property type="match status" value="1"/>
</dbReference>
<evidence type="ECO:0000313" key="5">
    <source>
        <dbReference type="Proteomes" id="UP001497392"/>
    </source>
</evidence>
<feature type="transmembrane region" description="Helical" evidence="2">
    <location>
        <begin position="311"/>
        <end position="331"/>
    </location>
</feature>
<sequence>MPQPSGNDSPAQTHADAEVIVTVEPLEDHKDTRPPLWTLPVLIVAVLAVSSAASAFKVLSDVPPVTMAAWRLQLTGLLLMPGAIIQYWQLSPELKQRTHRSGMLMLLSGGALALHFCFWVEGIENTSITHALFFSSVTPIIIAGGMWALGHAISHGEIAGTCLGFFGGILLAGGGAQEGQVTVLGDLSCVMASVFVIVYLFVGRKLRSWMPLFVYAHVVTALGGGILCVAAVMGGASITAPGIAGVAGWMQSHHAPVVIYLGVVPGILGHTGLNTLLKYLHPLLLTLSLTLEPLIGSVIGWMLGLAQPPGVYTWVGGAILLASTVMVVIFGHRREQSERLRGLQG</sequence>
<reference evidence="4 5" key="1">
    <citation type="submission" date="2024-06" db="EMBL/GenBank/DDBJ databases">
        <authorList>
            <person name="Kraege A."/>
            <person name="Thomma B."/>
        </authorList>
    </citation>
    <scope>NUCLEOTIDE SEQUENCE [LARGE SCALE GENOMIC DNA]</scope>
</reference>